<evidence type="ECO:0000313" key="2">
    <source>
        <dbReference type="EMBL" id="RHZ68906.1"/>
    </source>
</evidence>
<organism evidence="2 3">
    <name type="scientific">Diversispora epigaea</name>
    <dbReference type="NCBI Taxonomy" id="1348612"/>
    <lineage>
        <taxon>Eukaryota</taxon>
        <taxon>Fungi</taxon>
        <taxon>Fungi incertae sedis</taxon>
        <taxon>Mucoromycota</taxon>
        <taxon>Glomeromycotina</taxon>
        <taxon>Glomeromycetes</taxon>
        <taxon>Diversisporales</taxon>
        <taxon>Diversisporaceae</taxon>
        <taxon>Diversispora</taxon>
    </lineage>
</organism>
<name>A0A397I522_9GLOM</name>
<dbReference type="Proteomes" id="UP000266861">
    <property type="component" value="Unassembled WGS sequence"/>
</dbReference>
<accession>A0A397I522</accession>
<keyword evidence="3" id="KW-1185">Reference proteome</keyword>
<reference evidence="2 3" key="1">
    <citation type="submission" date="2018-08" db="EMBL/GenBank/DDBJ databases">
        <title>Genome and evolution of the arbuscular mycorrhizal fungus Diversispora epigaea (formerly Glomus versiforme) and its bacterial endosymbionts.</title>
        <authorList>
            <person name="Sun X."/>
            <person name="Fei Z."/>
            <person name="Harrison M."/>
        </authorList>
    </citation>
    <scope>NUCLEOTIDE SEQUENCE [LARGE SCALE GENOMIC DNA]</scope>
    <source>
        <strain evidence="2 3">IT104</strain>
    </source>
</reference>
<feature type="region of interest" description="Disordered" evidence="1">
    <location>
        <begin position="627"/>
        <end position="698"/>
    </location>
</feature>
<dbReference type="OrthoDB" id="2450017at2759"/>
<evidence type="ECO:0000256" key="1">
    <source>
        <dbReference type="SAM" id="MobiDB-lite"/>
    </source>
</evidence>
<gene>
    <name evidence="2" type="ORF">Glove_292g31</name>
</gene>
<evidence type="ECO:0000313" key="3">
    <source>
        <dbReference type="Proteomes" id="UP000266861"/>
    </source>
</evidence>
<dbReference type="EMBL" id="PQFF01000266">
    <property type="protein sequence ID" value="RHZ68906.1"/>
    <property type="molecule type" value="Genomic_DNA"/>
</dbReference>
<feature type="compositionally biased region" description="Polar residues" evidence="1">
    <location>
        <begin position="464"/>
        <end position="473"/>
    </location>
</feature>
<feature type="compositionally biased region" description="Low complexity" evidence="1">
    <location>
        <begin position="640"/>
        <end position="698"/>
    </location>
</feature>
<protein>
    <submittedName>
        <fullName evidence="2">Uncharacterized protein</fullName>
    </submittedName>
</protein>
<feature type="region of interest" description="Disordered" evidence="1">
    <location>
        <begin position="450"/>
        <end position="478"/>
    </location>
</feature>
<sequence length="806" mass="90590">MNRRGGRRGNNNYRGRLSRSYDDGRGFNFMENNNESNYLFPSPIADVPNTISSIGSDNNRNFRNFNNNNNNQYSQHSQQQQQRKWKYEEDLKLFEYICKNFENYNQDKRSFCQHLSNISDQLFTMRRRPESIKNRIQNLINQYNQKIQLYNLIDAFLNMDEDNLSSGRSDQSHPIIDKLRSSAAIPINPSLDIISSTTISQSKNAYNSLIGALELKRFGDEHYTSNEQKKSQECNQSHESERNNKYLEHITHDGTIKKCESTGSLKYNVSNEYHNYNISPKNVKLSEPLLKEKTPQPLSTSNNISKELFSLNASCSRDQKTSLPTSPKFQSKTQIIIQLPNSRSDSPLNSSPNSQLITQPITQSNAQPITQPIIHLNDQLNAPINQPNSPNSSQDLTKNDVSDKNIIQSPINSPQKEIEQQNSIETIENFIDSPPQNEVQSNLINSIDSIDSIDSTDSSRSKSFETLNSIDDNSSQKEVEQQNLIDELITSKSLSTATISSPASELSTTQDSTDYSVKVEVSSPSAVSSDFTKFMKDENLSTRESISINSLEVNSTLLNINAKNSNVINLNSDAINLDINSTNTIIDANIIDVNIINVNNTTDTNSNISDISDISYSSFTSPTPSLPSISLSLHDGNNDRSSISPPKSSSSMRSSSPPISSPTRSSPPKSSKSSPKSPKSSLMRSSPSASPEPLESPNFSQQIEKLEKLEQQQQQQQQTHITSQSSYDLYNNVAAADDIVENPLNSLKSFTNFNDFDDVMENVRIYVIIAQSILNRRKMKDEDTDLNKFNKLNSIMNLVKEIQQPE</sequence>
<comment type="caution">
    <text evidence="2">The sequence shown here is derived from an EMBL/GenBank/DDBJ whole genome shotgun (WGS) entry which is preliminary data.</text>
</comment>
<dbReference type="AlphaFoldDB" id="A0A397I522"/>
<proteinExistence type="predicted"/>